<dbReference type="Pfam" id="PF00704">
    <property type="entry name" value="Glyco_hydro_18"/>
    <property type="match status" value="1"/>
</dbReference>
<dbReference type="GO" id="GO:0006032">
    <property type="term" value="P:chitin catabolic process"/>
    <property type="evidence" value="ECO:0007669"/>
    <property type="project" value="UniProtKB-KW"/>
</dbReference>
<dbReference type="GO" id="GO:0008061">
    <property type="term" value="F:chitin binding"/>
    <property type="evidence" value="ECO:0007669"/>
    <property type="project" value="UniProtKB-UniRule"/>
</dbReference>
<keyword evidence="10" id="KW-0624">Polysaccharide degradation</keyword>
<evidence type="ECO:0000256" key="12">
    <source>
        <dbReference type="RuleBase" id="RU000489"/>
    </source>
</evidence>
<dbReference type="SUPFAM" id="SSF51445">
    <property type="entry name" value="(Trans)glycosidases"/>
    <property type="match status" value="1"/>
</dbReference>
<feature type="disulfide bond" evidence="11">
    <location>
        <begin position="53"/>
        <end position="57"/>
    </location>
</feature>
<dbReference type="InterPro" id="IPR001579">
    <property type="entry name" value="Glyco_hydro_18_chit_AS"/>
</dbReference>
<feature type="domain" description="Chitin-binding type-1" evidence="14">
    <location>
        <begin position="60"/>
        <end position="103"/>
    </location>
</feature>
<evidence type="ECO:0000256" key="2">
    <source>
        <dbReference type="ARBA" id="ARBA00008682"/>
    </source>
</evidence>
<keyword evidence="5 12" id="KW-0378">Hydrolase</keyword>
<evidence type="ECO:0000256" key="5">
    <source>
        <dbReference type="ARBA" id="ARBA00022801"/>
    </source>
</evidence>
<feature type="domain" description="Chitin-binding type-1" evidence="14">
    <location>
        <begin position="10"/>
        <end position="59"/>
    </location>
</feature>
<evidence type="ECO:0000256" key="4">
    <source>
        <dbReference type="ARBA" id="ARBA00022669"/>
    </source>
</evidence>
<gene>
    <name evidence="16" type="ORF">PENNAL_c0167G07285</name>
</gene>
<dbReference type="PROSITE" id="PS51910">
    <property type="entry name" value="GH18_2"/>
    <property type="match status" value="1"/>
</dbReference>
<evidence type="ECO:0000256" key="11">
    <source>
        <dbReference type="PROSITE-ProRule" id="PRU00261"/>
    </source>
</evidence>
<evidence type="ECO:0000313" key="16">
    <source>
        <dbReference type="EMBL" id="OQE67731.1"/>
    </source>
</evidence>
<dbReference type="STRING" id="60175.A0A1V6WXW4"/>
<dbReference type="InterPro" id="IPR011583">
    <property type="entry name" value="Chitinase_II/V-like_cat"/>
</dbReference>
<evidence type="ECO:0000256" key="1">
    <source>
        <dbReference type="ARBA" id="ARBA00000822"/>
    </source>
</evidence>
<dbReference type="EC" id="3.2.1.14" evidence="3"/>
<dbReference type="InterPro" id="IPR017853">
    <property type="entry name" value="GH"/>
</dbReference>
<evidence type="ECO:0000259" key="14">
    <source>
        <dbReference type="PROSITE" id="PS50941"/>
    </source>
</evidence>
<keyword evidence="9 12" id="KW-0326">Glycosidase</keyword>
<keyword evidence="17" id="KW-1185">Reference proteome</keyword>
<dbReference type="PROSITE" id="PS00026">
    <property type="entry name" value="CHIT_BIND_I_1"/>
    <property type="match status" value="1"/>
</dbReference>
<feature type="disulfide bond" evidence="11">
    <location>
        <begin position="78"/>
        <end position="92"/>
    </location>
</feature>
<evidence type="ECO:0000256" key="9">
    <source>
        <dbReference type="ARBA" id="ARBA00023295"/>
    </source>
</evidence>
<dbReference type="PROSITE" id="PS50941">
    <property type="entry name" value="CHIT_BIND_I_2"/>
    <property type="match status" value="2"/>
</dbReference>
<dbReference type="SUPFAM" id="SSF57016">
    <property type="entry name" value="Plant lectins/antimicrobial peptides"/>
    <property type="match status" value="1"/>
</dbReference>
<keyword evidence="13" id="KW-0732">Signal</keyword>
<dbReference type="InterPro" id="IPR018371">
    <property type="entry name" value="Chitin-binding_1_CS"/>
</dbReference>
<keyword evidence="11" id="KW-1015">Disulfide bond</keyword>
<proteinExistence type="inferred from homology"/>
<feature type="disulfide bond" evidence="11">
    <location>
        <begin position="35"/>
        <end position="49"/>
    </location>
</feature>
<dbReference type="PROSITE" id="PS01095">
    <property type="entry name" value="GH18_1"/>
    <property type="match status" value="1"/>
</dbReference>
<dbReference type="Gene3D" id="3.10.50.10">
    <property type="match status" value="1"/>
</dbReference>
<dbReference type="Pfam" id="PF00187">
    <property type="entry name" value="Chitin_bind_1"/>
    <property type="match status" value="1"/>
</dbReference>
<sequence length="1860" mass="207308">MRWWLFALWLAGCIFTVWAQQNAVCSEILPCQNGCCSSFGSCGFGDDFCGDGCLGTCNATSECGKDSKGNVTCPLGVCCSEFGFCGTTSEFCALPGCQSGCEEIKEPSCDAHTDVMKLDRRVAYYELFNLANRKCDKYIPEHVPAGGLTHLNLAFAVLSDDFKISEQDADLVTRASHLKDRSQGLRINIAIGGWDFNDGSTANIWSDLVADYDNTQTFLDSIVSYLKKYGLDGVDLDWEYPVADDRGGAEEDYDNYVTFVARLRERFDQENPGWEISLTLPASYWYLRGFDLEGLQKHINYFNLMSYDFHGLWDQHNDWTGPYLKGHTNLTEAKLGLDLLWRNNVKPENVVMGFGFYGRSFTMADASCHDPNKGCQFSTSGLPGDCSDTAGILTYAEIRSRNDSLSTDTYYDGKSTTKYMTYLSDQWISYDDEESFTDKKKFLTSQCLSGLMIWAIDQDTQDYDAMHALLGHAAMDDVLTRGGELSDDQKENLSNEFASYNGQNCFVTELCTDGRAKESGPLQKCPSGTSSVSTAHAPLQMPSAHGLVGQCSEGWYRHVCCPNNQIPSNCAWNGEPIRSEIGCSGKCGNNQFELTTDPFVDALGEKQCFQGHRSLCCDSTELLNQCFWSGCQGPLFPYQSVGDLDTEGCPDGYKSVASRYDTNSGDWCSLEFSSPLHDRFKQGLCCPKSKGFDNCQWTSDSLGGEDGGTTLYDPARACQPSQCKKTQTKLAEAYEPPLNPHFVRCGDGHCTVGDKCSAYPILPEFDPQFYLCCDPPSEYNEKWPVPPSWLWESAYDDDDDDVAWSFAGNEGNNNEETSDETVEEDPSDHAYGFLMLDGPPESIDNAFGDSYMVARRSSKMPNRRRSMITSNATVLESTFDHAEETIFVYCNYPKGSPECERIFRKGAEDTIIKLPDHVGEGPFARVVSMAQAPQSYQLPHHHVRARSLENNENEVYELNIDYNFHLIKRDDGPINMRIDYTNLLPYWDEITDSDPSAKKRSFHEKLSQDEWKSLIQGVKKRTTSTIPSVKVGAGSTDMMERSEAGLQKRWYGKFLDWLNRMNTVEAGNDGFLSMAFQKSFLLYRAVKGCTRRSLYAEMRMYLDADVQMDATYAYYLSGTIVPLKVTDTYGYLGVEPSAYLGLRIEGSALLTYTSEWKKLIDTLAYPGLSIKGIATVGPSLDIFGRIRGSVTLNGQAKAGARVHFGRAELYFPQGEDGTKGATDYDKIKNIKSQRERPKTGLEPQFFASAQASANLAIDVSPNARIGIEVGPSVLGKGNLVNAQIIAFLNSTLDFSATVTGSVGTGTSPTYSYKYGAYLYYNLGYGGFANILGDTWNWHFTPVYLYGTPGQKYTIYENDNVESDATLNSKRDTNMLPDDYERGVFHDDDGEVWDNGGLEPYVPPASHLHHRRGHMHLHHKVHNSHHEQTNPTSSVPDVSSIIFRREDSDTDMPDGADSSQFSSFQNFQCPPSGKNEPTLPELRYNCQSFSSNQVINKNGQSKLVRGICDGILGWFAADGASSDGVTLTWDPNRRDVRDKYTCNAYSGGTYCTQPNKDINTFVGLNPPRQLVTCDEFPFGGVEEGGDWGAKYAPRKRPPTANCVPVWQQTLQGNCNGLLSTLYTNVAYFDRDKDSDDEDWKLWSKKSVPKQKTKDERWTPGGKENDLNAPVFGRLTRYPEPVPLAHGIDETEWENSGRTLSYNFKRNFTMALAYATSLSDTPDQWGKMALSNSQIGNANSDSKAPHVFCAVNLFNQPDVYRYGSGNGYCFDTSKGKNGLTDTIGFGKRPGYSKCKVSFIGSSFSDQATPARWSKRDQEKPMGANDGWEIESIEMDPDPDAWWPLPEDVDWEGMVNVGNTKFE</sequence>
<name>A0A1V6WXW4_PENNA</name>
<organism evidence="16 17">
    <name type="scientific">Penicillium nalgiovense</name>
    <dbReference type="NCBI Taxonomy" id="60175"/>
    <lineage>
        <taxon>Eukaryota</taxon>
        <taxon>Fungi</taxon>
        <taxon>Dikarya</taxon>
        <taxon>Ascomycota</taxon>
        <taxon>Pezizomycotina</taxon>
        <taxon>Eurotiomycetes</taxon>
        <taxon>Eurotiomycetidae</taxon>
        <taxon>Eurotiales</taxon>
        <taxon>Aspergillaceae</taxon>
        <taxon>Penicillium</taxon>
    </lineage>
</organism>
<evidence type="ECO:0000256" key="13">
    <source>
        <dbReference type="SAM" id="SignalP"/>
    </source>
</evidence>
<comment type="caution">
    <text evidence="11">Lacks conserved residue(s) required for the propagation of feature annotation.</text>
</comment>
<keyword evidence="8" id="KW-0119">Carbohydrate metabolism</keyword>
<dbReference type="EMBL" id="MOOB01000167">
    <property type="protein sequence ID" value="OQE67731.1"/>
    <property type="molecule type" value="Genomic_DNA"/>
</dbReference>
<keyword evidence="7" id="KW-0843">Virulence</keyword>
<feature type="signal peptide" evidence="13">
    <location>
        <begin position="1"/>
        <end position="19"/>
    </location>
</feature>
<dbReference type="Gene3D" id="3.20.20.80">
    <property type="entry name" value="Glycosidases"/>
    <property type="match status" value="1"/>
</dbReference>
<dbReference type="Gene3D" id="3.30.60.10">
    <property type="entry name" value="Endochitinase-like"/>
    <property type="match status" value="1"/>
</dbReference>
<evidence type="ECO:0000256" key="7">
    <source>
        <dbReference type="ARBA" id="ARBA00023026"/>
    </source>
</evidence>
<reference evidence="17" key="1">
    <citation type="journal article" date="2017" name="Nat. Microbiol.">
        <title>Global analysis of biosynthetic gene clusters reveals vast potential of secondary metabolite production in Penicillium species.</title>
        <authorList>
            <person name="Nielsen J.C."/>
            <person name="Grijseels S."/>
            <person name="Prigent S."/>
            <person name="Ji B."/>
            <person name="Dainat J."/>
            <person name="Nielsen K.F."/>
            <person name="Frisvad J.C."/>
            <person name="Workman M."/>
            <person name="Nielsen J."/>
        </authorList>
    </citation>
    <scope>NUCLEOTIDE SEQUENCE [LARGE SCALE GENOMIC DNA]</scope>
    <source>
        <strain evidence="17">IBT 13039</strain>
    </source>
</reference>
<dbReference type="SMART" id="SM00636">
    <property type="entry name" value="Glyco_18"/>
    <property type="match status" value="1"/>
</dbReference>
<feature type="domain" description="GH18" evidence="15">
    <location>
        <begin position="119"/>
        <end position="473"/>
    </location>
</feature>
<evidence type="ECO:0000313" key="17">
    <source>
        <dbReference type="Proteomes" id="UP000191691"/>
    </source>
</evidence>
<accession>A0A1V6WXW4</accession>
<feature type="disulfide bond" evidence="11">
    <location>
        <begin position="73"/>
        <end position="85"/>
    </location>
</feature>
<protein>
    <recommendedName>
        <fullName evidence="3">chitinase</fullName>
        <ecNumber evidence="3">3.2.1.14</ecNumber>
    </recommendedName>
</protein>
<dbReference type="InterPro" id="IPR029070">
    <property type="entry name" value="Chitinase_insertion_sf"/>
</dbReference>
<evidence type="ECO:0000256" key="3">
    <source>
        <dbReference type="ARBA" id="ARBA00012729"/>
    </source>
</evidence>
<dbReference type="InterPro" id="IPR001002">
    <property type="entry name" value="Chitin-bd_1"/>
</dbReference>
<dbReference type="PANTHER" id="PTHR47700">
    <property type="entry name" value="V CHITINASE, PUTATIVE (AFU_ORTHOLOGUE AFUA_6G13720)-RELATED"/>
    <property type="match status" value="1"/>
</dbReference>
<comment type="similarity">
    <text evidence="2">Belongs to the glycosyl hydrolase 18 family. Chitinase class V subfamily.</text>
</comment>
<keyword evidence="6" id="KW-0146">Chitin degradation</keyword>
<evidence type="ECO:0000256" key="10">
    <source>
        <dbReference type="ARBA" id="ARBA00023326"/>
    </source>
</evidence>
<comment type="catalytic activity">
    <reaction evidence="1">
        <text>Random endo-hydrolysis of N-acetyl-beta-D-glucosaminide (1-&gt;4)-beta-linkages in chitin and chitodextrins.</text>
        <dbReference type="EC" id="3.2.1.14"/>
    </reaction>
</comment>
<dbReference type="GO" id="GO:0008843">
    <property type="term" value="F:endochitinase activity"/>
    <property type="evidence" value="ECO:0007669"/>
    <property type="project" value="UniProtKB-EC"/>
</dbReference>
<dbReference type="SUPFAM" id="SSF54556">
    <property type="entry name" value="Chitinase insertion domain"/>
    <property type="match status" value="1"/>
</dbReference>
<feature type="disulfide bond" evidence="11">
    <location>
        <begin position="97"/>
        <end position="101"/>
    </location>
</feature>
<dbReference type="OMA" id="FARIVSM"/>
<evidence type="ECO:0000259" key="15">
    <source>
        <dbReference type="PROSITE" id="PS51910"/>
    </source>
</evidence>
<evidence type="ECO:0000256" key="8">
    <source>
        <dbReference type="ARBA" id="ARBA00023277"/>
    </source>
</evidence>
<dbReference type="CDD" id="cd00035">
    <property type="entry name" value="ChtBD1"/>
    <property type="match status" value="1"/>
</dbReference>
<dbReference type="GO" id="GO:0000272">
    <property type="term" value="P:polysaccharide catabolic process"/>
    <property type="evidence" value="ECO:0007669"/>
    <property type="project" value="UniProtKB-KW"/>
</dbReference>
<dbReference type="InterPro" id="IPR036861">
    <property type="entry name" value="Endochitinase-like_sf"/>
</dbReference>
<dbReference type="PANTHER" id="PTHR47700:SF2">
    <property type="entry name" value="CHITINASE"/>
    <property type="match status" value="1"/>
</dbReference>
<feature type="chain" id="PRO_5012461139" description="chitinase" evidence="13">
    <location>
        <begin position="20"/>
        <end position="1860"/>
    </location>
</feature>
<dbReference type="SMART" id="SM00270">
    <property type="entry name" value="ChtBD1"/>
    <property type="match status" value="2"/>
</dbReference>
<comment type="caution">
    <text evidence="16">The sequence shown here is derived from an EMBL/GenBank/DDBJ whole genome shotgun (WGS) entry which is preliminary data.</text>
</comment>
<evidence type="ECO:0000256" key="6">
    <source>
        <dbReference type="ARBA" id="ARBA00023024"/>
    </source>
</evidence>
<dbReference type="InterPro" id="IPR001223">
    <property type="entry name" value="Glyco_hydro18_cat"/>
</dbReference>
<keyword evidence="4 11" id="KW-0147">Chitin-binding</keyword>
<dbReference type="Proteomes" id="UP000191691">
    <property type="component" value="Unassembled WGS sequence"/>
</dbReference>
<dbReference type="InterPro" id="IPR053214">
    <property type="entry name" value="LysM12-like"/>
</dbReference>